<dbReference type="Proteomes" id="UP000324800">
    <property type="component" value="Unassembled WGS sequence"/>
</dbReference>
<organism evidence="2 3">
    <name type="scientific">Streblomastix strix</name>
    <dbReference type="NCBI Taxonomy" id="222440"/>
    <lineage>
        <taxon>Eukaryota</taxon>
        <taxon>Metamonada</taxon>
        <taxon>Preaxostyla</taxon>
        <taxon>Oxymonadida</taxon>
        <taxon>Streblomastigidae</taxon>
        <taxon>Streblomastix</taxon>
    </lineage>
</organism>
<dbReference type="AlphaFoldDB" id="A0A5J4X9B7"/>
<evidence type="ECO:0000313" key="2">
    <source>
        <dbReference type="EMBL" id="KAA6403406.1"/>
    </source>
</evidence>
<comment type="caution">
    <text evidence="2">The sequence shown here is derived from an EMBL/GenBank/DDBJ whole genome shotgun (WGS) entry which is preliminary data.</text>
</comment>
<accession>A0A5J4X9B7</accession>
<sequence>MTDDIQEEFAYIILHKPVEQNVSADTSAILDDIRLYISQIRIYETDIEFMKQFLHLIIVAQTKFTDELNEIVESTSLTNTLLQILIDINSPENDELVVVTAILCAIGAIDQVKLLAQNEDCLFGEDFIVWAELYKNQEEIQVALQQLQNTQIQLNDNDSSSSVGNIQINQVDNIENSDQDYAVSLHKYSLQQEHFHQQQIKDKFDSEKEELSQSDSKERQSETEENLILEPMLLGQVFEKKVFQVKNKFIDSQNSRRFGFIAAGDEIMNNIPVPGKNFRAITYDEKDGVIRLGWLEVFRWIPSSRKKRKITFELDLRESIPQTAIRIFYGKEESPILFVNVPKQLKIYLAHDNLPGTKYKNKIFEIPKPSQKKTIAYEKVIDYNTSKQRIEEEKEEVEETIPQKIKCSTQVFEKMIYRVNNQYFNSQNSRRFGLIAAGDEIKNNIPVPGKNFRAITYDEKEGIIRLGWMEVFRWIPTQDKYRITFELDLRDDVEQNTIRIFHETNEGPIIFVNVPKRLKLYLSFDGHPNTKQQHSIYSLKRASSEKKCEYERVIDYNMDLNYQN</sequence>
<dbReference type="EMBL" id="SNRW01000104">
    <property type="protein sequence ID" value="KAA6403406.1"/>
    <property type="molecule type" value="Genomic_DNA"/>
</dbReference>
<name>A0A5J4X9B7_9EUKA</name>
<protein>
    <submittedName>
        <fullName evidence="2">Uncharacterized protein</fullName>
    </submittedName>
</protein>
<feature type="compositionally biased region" description="Basic and acidic residues" evidence="1">
    <location>
        <begin position="199"/>
        <end position="222"/>
    </location>
</feature>
<feature type="region of interest" description="Disordered" evidence="1">
    <location>
        <begin position="199"/>
        <end position="224"/>
    </location>
</feature>
<evidence type="ECO:0000256" key="1">
    <source>
        <dbReference type="SAM" id="MobiDB-lite"/>
    </source>
</evidence>
<gene>
    <name evidence="2" type="ORF">EZS28_001068</name>
</gene>
<evidence type="ECO:0000313" key="3">
    <source>
        <dbReference type="Proteomes" id="UP000324800"/>
    </source>
</evidence>
<reference evidence="2 3" key="1">
    <citation type="submission" date="2019-03" db="EMBL/GenBank/DDBJ databases">
        <title>Single cell metagenomics reveals metabolic interactions within the superorganism composed of flagellate Streblomastix strix and complex community of Bacteroidetes bacteria on its surface.</title>
        <authorList>
            <person name="Treitli S.C."/>
            <person name="Kolisko M."/>
            <person name="Husnik F."/>
            <person name="Keeling P."/>
            <person name="Hampl V."/>
        </authorList>
    </citation>
    <scope>NUCLEOTIDE SEQUENCE [LARGE SCALE GENOMIC DNA]</scope>
    <source>
        <strain evidence="2">ST1C</strain>
    </source>
</reference>
<proteinExistence type="predicted"/>